<dbReference type="Pfam" id="PF03972">
    <property type="entry name" value="MmgE_PrpD_N"/>
    <property type="match status" value="1"/>
</dbReference>
<evidence type="ECO:0000313" key="3">
    <source>
        <dbReference type="EMBL" id="GAA0897397.1"/>
    </source>
</evidence>
<dbReference type="Gene3D" id="1.10.4100.10">
    <property type="entry name" value="2-methylcitrate dehydratase PrpD"/>
    <property type="match status" value="1"/>
</dbReference>
<dbReference type="Gene3D" id="3.30.1330.120">
    <property type="entry name" value="2-methylcitrate dehydratase PrpD"/>
    <property type="match status" value="1"/>
</dbReference>
<comment type="caution">
    <text evidence="3">The sequence shown here is derived from an EMBL/GenBank/DDBJ whole genome shotgun (WGS) entry which is preliminary data.</text>
</comment>
<dbReference type="InterPro" id="IPR005656">
    <property type="entry name" value="MmgE_PrpD"/>
</dbReference>
<sequence>MTTGTDPLASAADFVADGRYDDPAVRRYARILLADAVTLALAAHTVPGATAFGELGAGSGAHLAWSSGNRLGAADAVQANAVAVCARFQDDTDMRSWSHPGSFVVPSAVAAAVETGATYGALLDGLVAGYATTAWLGADGQVPLAMMAAGHRPSPTFAAAGASAAASRAAGLTAGQTLHALSGALLVGRGSLHSVGSGGEDWRLHNPGAARDGFLYALAARAGMVAGPGALDARFGFLRMIAGLGTVPEPLRTPPHQDLVLDVWTKALPTLGDNMAAALAARHLHHNGQGRTAVAGAPVTVRMNAHFAGFPGTLGRPPFPTLTSALSSVRFVTAQLLATGTLTSADYDRRDDETVVALAARVEVVADDDLGYRDAVVTIGSGGDAVTCRTADLPAELFFRDSAEQRRAAGELLGDRGGRVVDALLEGDENAAAAEIVHDAVGR</sequence>
<dbReference type="Proteomes" id="UP001499967">
    <property type="component" value="Unassembled WGS sequence"/>
</dbReference>
<dbReference type="InterPro" id="IPR036148">
    <property type="entry name" value="MmgE/PrpD_sf"/>
</dbReference>
<feature type="domain" description="MmgE/PrpD N-terminal" evidence="2">
    <location>
        <begin position="12"/>
        <end position="243"/>
    </location>
</feature>
<evidence type="ECO:0000313" key="4">
    <source>
        <dbReference type="Proteomes" id="UP001499967"/>
    </source>
</evidence>
<dbReference type="InterPro" id="IPR042183">
    <property type="entry name" value="MmgE/PrpD_sf_1"/>
</dbReference>
<proteinExistence type="inferred from homology"/>
<protein>
    <recommendedName>
        <fullName evidence="2">MmgE/PrpD N-terminal domain-containing protein</fullName>
    </recommendedName>
</protein>
<evidence type="ECO:0000259" key="2">
    <source>
        <dbReference type="Pfam" id="PF03972"/>
    </source>
</evidence>
<organism evidence="3 4">
    <name type="scientific">Pseudonocardia zijingensis</name>
    <dbReference type="NCBI Taxonomy" id="153376"/>
    <lineage>
        <taxon>Bacteria</taxon>
        <taxon>Bacillati</taxon>
        <taxon>Actinomycetota</taxon>
        <taxon>Actinomycetes</taxon>
        <taxon>Pseudonocardiales</taxon>
        <taxon>Pseudonocardiaceae</taxon>
        <taxon>Pseudonocardia</taxon>
    </lineage>
</organism>
<evidence type="ECO:0000256" key="1">
    <source>
        <dbReference type="ARBA" id="ARBA00006174"/>
    </source>
</evidence>
<gene>
    <name evidence="3" type="ORF">GCM10009559_57980</name>
</gene>
<name>A0ABP3YMK3_9PSEU</name>
<keyword evidence="4" id="KW-1185">Reference proteome</keyword>
<reference evidence="4" key="1">
    <citation type="journal article" date="2019" name="Int. J. Syst. Evol. Microbiol.">
        <title>The Global Catalogue of Microorganisms (GCM) 10K type strain sequencing project: providing services to taxonomists for standard genome sequencing and annotation.</title>
        <authorList>
            <consortium name="The Broad Institute Genomics Platform"/>
            <consortium name="The Broad Institute Genome Sequencing Center for Infectious Disease"/>
            <person name="Wu L."/>
            <person name="Ma J."/>
        </authorList>
    </citation>
    <scope>NUCLEOTIDE SEQUENCE [LARGE SCALE GENOMIC DNA]</scope>
    <source>
        <strain evidence="4">JCM 11117</strain>
    </source>
</reference>
<dbReference type="PANTHER" id="PTHR16943:SF8">
    <property type="entry name" value="2-METHYLCITRATE DEHYDRATASE"/>
    <property type="match status" value="1"/>
</dbReference>
<comment type="similarity">
    <text evidence="1">Belongs to the PrpD family.</text>
</comment>
<dbReference type="EMBL" id="BAAAHP010000181">
    <property type="protein sequence ID" value="GAA0897397.1"/>
    <property type="molecule type" value="Genomic_DNA"/>
</dbReference>
<dbReference type="PANTHER" id="PTHR16943">
    <property type="entry name" value="2-METHYLCITRATE DEHYDRATASE-RELATED"/>
    <property type="match status" value="1"/>
</dbReference>
<dbReference type="RefSeq" id="WP_343944806.1">
    <property type="nucleotide sequence ID" value="NZ_BAAAHP010000181.1"/>
</dbReference>
<dbReference type="InterPro" id="IPR042188">
    <property type="entry name" value="MmgE/PrpD_sf_2"/>
</dbReference>
<accession>A0ABP3YMK3</accession>
<dbReference type="InterPro" id="IPR045336">
    <property type="entry name" value="MmgE_PrpD_N"/>
</dbReference>
<dbReference type="SUPFAM" id="SSF103378">
    <property type="entry name" value="2-methylcitrate dehydratase PrpD"/>
    <property type="match status" value="1"/>
</dbReference>